<reference evidence="1" key="1">
    <citation type="journal article" date="2023" name="G3 (Bethesda)">
        <title>Whole genome assembly and annotation of the endangered Caribbean coral Acropora cervicornis.</title>
        <authorList>
            <person name="Selwyn J.D."/>
            <person name="Vollmer S.V."/>
        </authorList>
    </citation>
    <scope>NUCLEOTIDE SEQUENCE</scope>
    <source>
        <strain evidence="1">K2</strain>
    </source>
</reference>
<reference evidence="1" key="2">
    <citation type="journal article" date="2023" name="Science">
        <title>Genomic signatures of disease resistance in endangered staghorn corals.</title>
        <authorList>
            <person name="Vollmer S.V."/>
            <person name="Selwyn J.D."/>
            <person name="Despard B.A."/>
            <person name="Roesel C.L."/>
        </authorList>
    </citation>
    <scope>NUCLEOTIDE SEQUENCE</scope>
    <source>
        <strain evidence="1">K2</strain>
    </source>
</reference>
<comment type="caution">
    <text evidence="1">The sequence shown here is derived from an EMBL/GenBank/DDBJ whole genome shotgun (WGS) entry which is preliminary data.</text>
</comment>
<gene>
    <name evidence="1" type="ORF">P5673_009957</name>
</gene>
<organism evidence="1 2">
    <name type="scientific">Acropora cervicornis</name>
    <name type="common">Staghorn coral</name>
    <dbReference type="NCBI Taxonomy" id="6130"/>
    <lineage>
        <taxon>Eukaryota</taxon>
        <taxon>Metazoa</taxon>
        <taxon>Cnidaria</taxon>
        <taxon>Anthozoa</taxon>
        <taxon>Hexacorallia</taxon>
        <taxon>Scleractinia</taxon>
        <taxon>Astrocoeniina</taxon>
        <taxon>Acroporidae</taxon>
        <taxon>Acropora</taxon>
    </lineage>
</organism>
<evidence type="ECO:0000313" key="2">
    <source>
        <dbReference type="Proteomes" id="UP001249851"/>
    </source>
</evidence>
<dbReference type="EMBL" id="JARQWQ010000017">
    <property type="protein sequence ID" value="KAK2566440.1"/>
    <property type="molecule type" value="Genomic_DNA"/>
</dbReference>
<accession>A0AAD9QSS3</accession>
<protein>
    <submittedName>
        <fullName evidence="1">Uncharacterized protein</fullName>
    </submittedName>
</protein>
<proteinExistence type="predicted"/>
<evidence type="ECO:0000313" key="1">
    <source>
        <dbReference type="EMBL" id="KAK2566440.1"/>
    </source>
</evidence>
<name>A0AAD9QSS3_ACRCE</name>
<dbReference type="AlphaFoldDB" id="A0AAD9QSS3"/>
<sequence>MGSWRFPTLRAWSKESTLGFNNDKTKVMMLSTPQMSRVHHLDEYDPNIAVSGYKRERIKSYKMLGIHINEHLKWDDHIKHTVSGCYASPSVLRKLKYLAKYELRKQLVETLILSKLDYADLVFYPLRQFLLRHLQRVQFAVASFVLVHYVKNFRDVLKIGWLPINETRDLNLLKSCFKALHNAETWPDYINIIKQECPKELRSSNSIRLVVPTESGSSLIFLCLSAVPAFSYGYGIF</sequence>
<dbReference type="Proteomes" id="UP001249851">
    <property type="component" value="Unassembled WGS sequence"/>
</dbReference>
<keyword evidence="2" id="KW-1185">Reference proteome</keyword>